<feature type="region of interest" description="Disordered" evidence="11">
    <location>
        <begin position="113"/>
        <end position="133"/>
    </location>
</feature>
<evidence type="ECO:0000256" key="6">
    <source>
        <dbReference type="ARBA" id="ARBA00022667"/>
    </source>
</evidence>
<evidence type="ECO:0000313" key="16">
    <source>
        <dbReference type="Proteomes" id="UP001567538"/>
    </source>
</evidence>
<dbReference type="InterPro" id="IPR036388">
    <property type="entry name" value="WH-like_DNA-bd_sf"/>
</dbReference>
<dbReference type="InterPro" id="IPR055414">
    <property type="entry name" value="LRR_R13L4/SHOC2-like"/>
</dbReference>
<dbReference type="Gene3D" id="1.20.5.4130">
    <property type="match status" value="1"/>
</dbReference>
<name>A0ABD1G2M4_SALDI</name>
<dbReference type="InterPro" id="IPR044974">
    <property type="entry name" value="Disease_R_plants"/>
</dbReference>
<evidence type="ECO:0000256" key="8">
    <source>
        <dbReference type="ARBA" id="ARBA00022741"/>
    </source>
</evidence>
<dbReference type="PANTHER" id="PTHR23155:SF1152">
    <property type="entry name" value="AAA+ ATPASE DOMAIN-CONTAINING PROTEIN"/>
    <property type="match status" value="1"/>
</dbReference>
<evidence type="ECO:0000256" key="1">
    <source>
        <dbReference type="ARBA" id="ARBA00002074"/>
    </source>
</evidence>
<dbReference type="InterPro" id="IPR058922">
    <property type="entry name" value="WHD_DRP"/>
</dbReference>
<dbReference type="Gene3D" id="1.10.10.10">
    <property type="entry name" value="Winged helix-like DNA-binding domain superfamily/Winged helix DNA-binding domain"/>
    <property type="match status" value="1"/>
</dbReference>
<feature type="domain" description="Disease resistance protein winged helix" evidence="13">
    <location>
        <begin position="393"/>
        <end position="463"/>
    </location>
</feature>
<evidence type="ECO:0000256" key="7">
    <source>
        <dbReference type="ARBA" id="ARBA00022737"/>
    </source>
</evidence>
<evidence type="ECO:0000256" key="9">
    <source>
        <dbReference type="ARBA" id="ARBA00022821"/>
    </source>
</evidence>
<dbReference type="InterPro" id="IPR027417">
    <property type="entry name" value="P-loop_NTPase"/>
</dbReference>
<dbReference type="Pfam" id="PF23559">
    <property type="entry name" value="WHD_DRP"/>
    <property type="match status" value="1"/>
</dbReference>
<dbReference type="FunFam" id="1.10.10.10:FF:000322">
    <property type="entry name" value="Probable disease resistance protein At1g63360"/>
    <property type="match status" value="1"/>
</dbReference>
<evidence type="ECO:0000259" key="14">
    <source>
        <dbReference type="Pfam" id="PF23598"/>
    </source>
</evidence>
<evidence type="ECO:0000256" key="4">
    <source>
        <dbReference type="ARBA" id="ARBA00022490"/>
    </source>
</evidence>
<dbReference type="Gene3D" id="3.80.10.10">
    <property type="entry name" value="Ribonuclease Inhibitor"/>
    <property type="match status" value="1"/>
</dbReference>
<keyword evidence="6" id="KW-0381">Hypersensitive response</keyword>
<keyword evidence="7" id="KW-0677">Repeat</keyword>
<dbReference type="InterPro" id="IPR032675">
    <property type="entry name" value="LRR_dom_sf"/>
</dbReference>
<sequence>MAATAYASLVSLLNTMDQIQTHPTLSTCFDNYQFQSLWEIVDFLVDFVENYSEAEEDLMRPIGDAAHEAEDVIEVDAADRICGRESPTMLLRVEKIIQEMISIKEKVVKFKEETPSITSMPPPPPPPSSTSRAAKKTTMLGFDGYVAQLLDELTRNVSHRRILPIVGMGGVGKTTLAKNVYENPLAVHHFDVRVWVAVSQEYNATHMLSQALSSIGGSRNKTDDELGVELHKSLFGQRYLVVLDDMWSVEAWEKIQRFFPENGNGSRIIVTTRQQEVVNYFGFSSLVVNFLDYENSWDLFCEVTFAQQDCPPQLERIAKKIVRKCRGLPLAIRVIGGLLGKAPRTHKYWKEIAKDKSLVMEYSGDGNKPINILYLSYKYLPVWLRSCFLYMGLFPDGHLIDVSRLTKLWVAEGFIKPTKNQSLEQVAESYIKELVDRNLLLVGELTEYKKVLSYCLHDLVRELCIKTAEKENFYCVQREIGGRRQFIFDERSASFYPPSLTLKKPSVITPLIWSGQREAPFKSRLLRVLVGDRESSLHKSFRQVNLRYLSHHSLLSTPAIPGSISLCWSLQTLIVLGLDRFVVPYEIWKMPQLRHINIPVMIVPPPPPGDVVALHNLQTLKTVENLIFSEEVCARIPNIRELDIEYRLLEEKVEGVWCFHFHNVGRLSKLESLSIRCWGKRFAGDLLESLKLPNSLTKLVLGNCSIGCSCMTMIASLPHLQLLDLRGKAVVGTEWKFVNEEFRNLKHLIIYDCPNLRKCIADRTTFPVLETLHLENLYVLGDIPLDVGEIPTLEKLSVIKCSKSARMSAIRILEEQESFGNEALHVHIRSWGDEALVRGCYESPNLHFI</sequence>
<gene>
    <name evidence="15" type="ORF">AAHA92_26771</name>
</gene>
<dbReference type="GO" id="GO:0005737">
    <property type="term" value="C:cytoplasm"/>
    <property type="evidence" value="ECO:0007669"/>
    <property type="project" value="UniProtKB-SubCell"/>
</dbReference>
<dbReference type="GO" id="GO:0005524">
    <property type="term" value="F:ATP binding"/>
    <property type="evidence" value="ECO:0007669"/>
    <property type="project" value="UniProtKB-KW"/>
</dbReference>
<evidence type="ECO:0000313" key="15">
    <source>
        <dbReference type="EMBL" id="KAL1537980.1"/>
    </source>
</evidence>
<dbReference type="GO" id="GO:0051607">
    <property type="term" value="P:defense response to virus"/>
    <property type="evidence" value="ECO:0007669"/>
    <property type="project" value="UniProtKB-ARBA"/>
</dbReference>
<comment type="caution">
    <text evidence="15">The sequence shown here is derived from an EMBL/GenBank/DDBJ whole genome shotgun (WGS) entry which is preliminary data.</text>
</comment>
<dbReference type="Gene3D" id="3.40.50.300">
    <property type="entry name" value="P-loop containing nucleotide triphosphate hydrolases"/>
    <property type="match status" value="1"/>
</dbReference>
<dbReference type="FunFam" id="3.40.50.300:FF:001091">
    <property type="entry name" value="Probable disease resistance protein At1g61300"/>
    <property type="match status" value="1"/>
</dbReference>
<keyword evidence="10" id="KW-0067">ATP-binding</keyword>
<evidence type="ECO:0000259" key="13">
    <source>
        <dbReference type="Pfam" id="PF23559"/>
    </source>
</evidence>
<comment type="function">
    <text evidence="1">Confers resistance to late blight (Phytophthora infestans) races carrying the avirulence gene Avr1. Resistance proteins guard the plant against pathogens that contain an appropriate avirulence protein via an indirect interaction with this avirulence protein. That triggers a defense system including the hypersensitive response, which restricts the pathogen growth.</text>
</comment>
<keyword evidence="8" id="KW-0547">Nucleotide-binding</keyword>
<feature type="domain" description="Disease resistance R13L4/SHOC-2-like LRR" evidence="14">
    <location>
        <begin position="533"/>
        <end position="800"/>
    </location>
</feature>
<dbReference type="GO" id="GO:0009626">
    <property type="term" value="P:plant-type hypersensitive response"/>
    <property type="evidence" value="ECO:0007669"/>
    <property type="project" value="UniProtKB-KW"/>
</dbReference>
<accession>A0ABD1G2M4</accession>
<keyword evidence="9" id="KW-0611">Plant defense</keyword>
<dbReference type="SUPFAM" id="SSF52540">
    <property type="entry name" value="P-loop containing nucleoside triphosphate hydrolases"/>
    <property type="match status" value="1"/>
</dbReference>
<evidence type="ECO:0000259" key="12">
    <source>
        <dbReference type="Pfam" id="PF00931"/>
    </source>
</evidence>
<evidence type="ECO:0000256" key="3">
    <source>
        <dbReference type="ARBA" id="ARBA00008894"/>
    </source>
</evidence>
<keyword evidence="16" id="KW-1185">Reference proteome</keyword>
<evidence type="ECO:0000256" key="5">
    <source>
        <dbReference type="ARBA" id="ARBA00022614"/>
    </source>
</evidence>
<keyword evidence="4" id="KW-0963">Cytoplasm</keyword>
<dbReference type="PRINTS" id="PR00364">
    <property type="entry name" value="DISEASERSIST"/>
</dbReference>
<dbReference type="SUPFAM" id="SSF52058">
    <property type="entry name" value="L domain-like"/>
    <property type="match status" value="1"/>
</dbReference>
<feature type="domain" description="NB-ARC" evidence="12">
    <location>
        <begin position="145"/>
        <end position="309"/>
    </location>
</feature>
<evidence type="ECO:0000256" key="2">
    <source>
        <dbReference type="ARBA" id="ARBA00004496"/>
    </source>
</evidence>
<organism evidence="15 16">
    <name type="scientific">Salvia divinorum</name>
    <name type="common">Maria pastora</name>
    <name type="synonym">Diviner's sage</name>
    <dbReference type="NCBI Taxonomy" id="28513"/>
    <lineage>
        <taxon>Eukaryota</taxon>
        <taxon>Viridiplantae</taxon>
        <taxon>Streptophyta</taxon>
        <taxon>Embryophyta</taxon>
        <taxon>Tracheophyta</taxon>
        <taxon>Spermatophyta</taxon>
        <taxon>Magnoliopsida</taxon>
        <taxon>eudicotyledons</taxon>
        <taxon>Gunneridae</taxon>
        <taxon>Pentapetalae</taxon>
        <taxon>asterids</taxon>
        <taxon>lamiids</taxon>
        <taxon>Lamiales</taxon>
        <taxon>Lamiaceae</taxon>
        <taxon>Nepetoideae</taxon>
        <taxon>Mentheae</taxon>
        <taxon>Salviinae</taxon>
        <taxon>Salvia</taxon>
        <taxon>Salvia subgen. Calosphace</taxon>
    </lineage>
</organism>
<proteinExistence type="inferred from homology"/>
<dbReference type="Gene3D" id="1.10.8.430">
    <property type="entry name" value="Helical domain of apoptotic protease-activating factors"/>
    <property type="match status" value="1"/>
</dbReference>
<comment type="similarity">
    <text evidence="3">Belongs to the disease resistance NB-LRR family.</text>
</comment>
<protein>
    <submittedName>
        <fullName evidence="15">Late blight resistance protein R1A-10</fullName>
    </submittedName>
</protein>
<dbReference type="InterPro" id="IPR042197">
    <property type="entry name" value="Apaf_helical"/>
</dbReference>
<dbReference type="AlphaFoldDB" id="A0ABD1G2M4"/>
<dbReference type="InterPro" id="IPR002182">
    <property type="entry name" value="NB-ARC"/>
</dbReference>
<keyword evidence="5" id="KW-0433">Leucine-rich repeat</keyword>
<evidence type="ECO:0000256" key="11">
    <source>
        <dbReference type="SAM" id="MobiDB-lite"/>
    </source>
</evidence>
<dbReference type="Proteomes" id="UP001567538">
    <property type="component" value="Unassembled WGS sequence"/>
</dbReference>
<dbReference type="Pfam" id="PF00931">
    <property type="entry name" value="NB-ARC"/>
    <property type="match status" value="1"/>
</dbReference>
<reference evidence="15 16" key="1">
    <citation type="submission" date="2024-06" db="EMBL/GenBank/DDBJ databases">
        <title>A chromosome level genome sequence of Diviner's sage (Salvia divinorum).</title>
        <authorList>
            <person name="Ford S.A."/>
            <person name="Ro D.-K."/>
            <person name="Ness R.W."/>
            <person name="Phillips M.A."/>
        </authorList>
    </citation>
    <scope>NUCLEOTIDE SEQUENCE [LARGE SCALE GENOMIC DNA]</scope>
    <source>
        <strain evidence="15">SAF-2024a</strain>
        <tissue evidence="15">Leaf</tissue>
    </source>
</reference>
<dbReference type="EMBL" id="JBEAFC010000010">
    <property type="protein sequence ID" value="KAL1537980.1"/>
    <property type="molecule type" value="Genomic_DNA"/>
</dbReference>
<dbReference type="Pfam" id="PF23598">
    <property type="entry name" value="LRR_14"/>
    <property type="match status" value="1"/>
</dbReference>
<evidence type="ECO:0000256" key="10">
    <source>
        <dbReference type="ARBA" id="ARBA00022840"/>
    </source>
</evidence>
<dbReference type="PANTHER" id="PTHR23155">
    <property type="entry name" value="DISEASE RESISTANCE PROTEIN RP"/>
    <property type="match status" value="1"/>
</dbReference>
<comment type="subcellular location">
    <subcellularLocation>
        <location evidence="2">Cytoplasm</location>
    </subcellularLocation>
</comment>